<name>A0AAF0QWI4_SOLVR</name>
<gene>
    <name evidence="2" type="ORF">MTR67_024166</name>
</gene>
<feature type="region of interest" description="Disordered" evidence="1">
    <location>
        <begin position="1"/>
        <end position="33"/>
    </location>
</feature>
<evidence type="ECO:0000256" key="1">
    <source>
        <dbReference type="SAM" id="MobiDB-lite"/>
    </source>
</evidence>
<sequence length="65" mass="7153">MFQSTNPEGENLVGKRKEQSASRRTVSRCSAISPKVTVPEDAEGKNKTTMKMTKGRIADWVGDPD</sequence>
<accession>A0AAF0QWI4</accession>
<proteinExistence type="predicted"/>
<evidence type="ECO:0000313" key="3">
    <source>
        <dbReference type="Proteomes" id="UP001234989"/>
    </source>
</evidence>
<organism evidence="2 3">
    <name type="scientific">Solanum verrucosum</name>
    <dbReference type="NCBI Taxonomy" id="315347"/>
    <lineage>
        <taxon>Eukaryota</taxon>
        <taxon>Viridiplantae</taxon>
        <taxon>Streptophyta</taxon>
        <taxon>Embryophyta</taxon>
        <taxon>Tracheophyta</taxon>
        <taxon>Spermatophyta</taxon>
        <taxon>Magnoliopsida</taxon>
        <taxon>eudicotyledons</taxon>
        <taxon>Gunneridae</taxon>
        <taxon>Pentapetalae</taxon>
        <taxon>asterids</taxon>
        <taxon>lamiids</taxon>
        <taxon>Solanales</taxon>
        <taxon>Solanaceae</taxon>
        <taxon>Solanoideae</taxon>
        <taxon>Solaneae</taxon>
        <taxon>Solanum</taxon>
    </lineage>
</organism>
<keyword evidence="3" id="KW-1185">Reference proteome</keyword>
<protein>
    <submittedName>
        <fullName evidence="2">Uncharacterized protein</fullName>
    </submittedName>
</protein>
<reference evidence="2" key="1">
    <citation type="submission" date="2023-08" db="EMBL/GenBank/DDBJ databases">
        <title>A de novo genome assembly of Solanum verrucosum Schlechtendal, a Mexican diploid species geographically isolated from the other diploid A-genome species in potato relatives.</title>
        <authorList>
            <person name="Hosaka K."/>
        </authorList>
    </citation>
    <scope>NUCLEOTIDE SEQUENCE</scope>
    <source>
        <tissue evidence="2">Young leaves</tissue>
    </source>
</reference>
<dbReference type="Proteomes" id="UP001234989">
    <property type="component" value="Chromosome 5"/>
</dbReference>
<dbReference type="EMBL" id="CP133616">
    <property type="protein sequence ID" value="WMV30781.1"/>
    <property type="molecule type" value="Genomic_DNA"/>
</dbReference>
<evidence type="ECO:0000313" key="2">
    <source>
        <dbReference type="EMBL" id="WMV30781.1"/>
    </source>
</evidence>
<dbReference type="AlphaFoldDB" id="A0AAF0QWI4"/>